<evidence type="ECO:0000256" key="1">
    <source>
        <dbReference type="SAM" id="MobiDB-lite"/>
    </source>
</evidence>
<evidence type="ECO:0000256" key="2">
    <source>
        <dbReference type="SAM" id="Phobius"/>
    </source>
</evidence>
<keyword evidence="2" id="KW-1133">Transmembrane helix</keyword>
<dbReference type="WBParaSite" id="jg23915">
    <property type="protein sequence ID" value="jg23915"/>
    <property type="gene ID" value="jg23915"/>
</dbReference>
<reference evidence="4" key="1">
    <citation type="submission" date="2022-11" db="UniProtKB">
        <authorList>
            <consortium name="WormBaseParasite"/>
        </authorList>
    </citation>
    <scope>IDENTIFICATION</scope>
</reference>
<accession>A0A915DWH1</accession>
<dbReference type="AlphaFoldDB" id="A0A915DWH1"/>
<feature type="transmembrane region" description="Helical" evidence="2">
    <location>
        <begin position="124"/>
        <end position="144"/>
    </location>
</feature>
<keyword evidence="2" id="KW-0812">Transmembrane</keyword>
<name>A0A915DWH1_9BILA</name>
<proteinExistence type="predicted"/>
<dbReference type="Proteomes" id="UP000887574">
    <property type="component" value="Unplaced"/>
</dbReference>
<feature type="region of interest" description="Disordered" evidence="1">
    <location>
        <begin position="149"/>
        <end position="186"/>
    </location>
</feature>
<evidence type="ECO:0000313" key="3">
    <source>
        <dbReference type="Proteomes" id="UP000887574"/>
    </source>
</evidence>
<evidence type="ECO:0000313" key="4">
    <source>
        <dbReference type="WBParaSite" id="jg23915"/>
    </source>
</evidence>
<sequence>MQELSDLVIYRIRLREKKKCATNRKCPPFICCCIGMVAAPILQSASELMAWWLSVGPGKTRDNAVFVVDDKDKLAFTLFRPKCLEDALFKYKQLDEGKQPSPNYLQSSASNSLSTLAIVGNCPGVVGLLALLGLIGLMLCCRVWKKKRNEEKEEPGPKKPTKTTQPVPSKYTEKGNLRAHPPNSETLKKIAADRKDHEEHPEWKSMYRVIHGRDGRGICIGQDSRRTSTFLRRFEPKKEKHHKFFRTPIILKYLALKLCQYVIGGFIQLSWKLTHELFEVIVSNCPNLRHFAFHLLEENQVNGDKLALLASLRIVLCPHSLWCQQSISTPMKHFSSKMYVKHLTNAVISPIFTVVAEMMSNRQKSSTK</sequence>
<organism evidence="3 4">
    <name type="scientific">Ditylenchus dipsaci</name>
    <dbReference type="NCBI Taxonomy" id="166011"/>
    <lineage>
        <taxon>Eukaryota</taxon>
        <taxon>Metazoa</taxon>
        <taxon>Ecdysozoa</taxon>
        <taxon>Nematoda</taxon>
        <taxon>Chromadorea</taxon>
        <taxon>Rhabditida</taxon>
        <taxon>Tylenchina</taxon>
        <taxon>Tylenchomorpha</taxon>
        <taxon>Sphaerularioidea</taxon>
        <taxon>Anguinidae</taxon>
        <taxon>Anguininae</taxon>
        <taxon>Ditylenchus</taxon>
    </lineage>
</organism>
<keyword evidence="3" id="KW-1185">Reference proteome</keyword>
<keyword evidence="2" id="KW-0472">Membrane</keyword>
<protein>
    <submittedName>
        <fullName evidence="4">Uncharacterized protein</fullName>
    </submittedName>
</protein>